<dbReference type="Gene3D" id="3.40.1050.10">
    <property type="entry name" value="Carbonic anhydrase"/>
    <property type="match status" value="1"/>
</dbReference>
<dbReference type="GO" id="GO:0008270">
    <property type="term" value="F:zinc ion binding"/>
    <property type="evidence" value="ECO:0007669"/>
    <property type="project" value="InterPro"/>
</dbReference>
<dbReference type="AlphaFoldDB" id="A0A0G1PHM4"/>
<protein>
    <recommendedName>
        <fullName evidence="3">Carbonic anhydrase</fullName>
    </recommendedName>
</protein>
<organism evidence="1 2">
    <name type="scientific">Candidatus Uhrbacteria bacterium GW2011_GWF2_46_218</name>
    <dbReference type="NCBI Taxonomy" id="1619001"/>
    <lineage>
        <taxon>Bacteria</taxon>
        <taxon>Candidatus Uhriibacteriota</taxon>
    </lineage>
</organism>
<proteinExistence type="predicted"/>
<dbReference type="Proteomes" id="UP000034705">
    <property type="component" value="Unassembled WGS sequence"/>
</dbReference>
<gene>
    <name evidence="1" type="ORF">UX45_C0020G0007</name>
</gene>
<dbReference type="SUPFAM" id="SSF53056">
    <property type="entry name" value="beta-carbonic anhydrase, cab"/>
    <property type="match status" value="1"/>
</dbReference>
<dbReference type="Pfam" id="PF20393">
    <property type="entry name" value="Pro_CA_2"/>
    <property type="match status" value="1"/>
</dbReference>
<dbReference type="InterPro" id="IPR036874">
    <property type="entry name" value="Carbonic_anhydrase_sf"/>
</dbReference>
<dbReference type="InterPro" id="IPR046871">
    <property type="entry name" value="Pro_CA_2"/>
</dbReference>
<dbReference type="EMBL" id="LCMG01000020">
    <property type="protein sequence ID" value="KKU32279.1"/>
    <property type="molecule type" value="Genomic_DNA"/>
</dbReference>
<sequence length="136" mass="15152">MSHTCKAALVRCMDFRLDPELTDYVRAQNLLHDIDVISIAGAAKNIVDDPQGFVMTQIGLSVKLHEITEVHLMHHSDCGAYGGSRMFASLEEEKAMHIEQMQKAKEVISTSYPSLTVLMFFAVIGENDRITCVEPV</sequence>
<comment type="caution">
    <text evidence="1">The sequence shown here is derived from an EMBL/GenBank/DDBJ whole genome shotgun (WGS) entry which is preliminary data.</text>
</comment>
<accession>A0A0G1PHM4</accession>
<reference evidence="1 2" key="1">
    <citation type="journal article" date="2015" name="Nature">
        <title>rRNA introns, odd ribosomes, and small enigmatic genomes across a large radiation of phyla.</title>
        <authorList>
            <person name="Brown C.T."/>
            <person name="Hug L.A."/>
            <person name="Thomas B.C."/>
            <person name="Sharon I."/>
            <person name="Castelle C.J."/>
            <person name="Singh A."/>
            <person name="Wilkins M.J."/>
            <person name="Williams K.H."/>
            <person name="Banfield J.F."/>
        </authorList>
    </citation>
    <scope>NUCLEOTIDE SEQUENCE [LARGE SCALE GENOMIC DNA]</scope>
</reference>
<dbReference type="GO" id="GO:0004089">
    <property type="term" value="F:carbonate dehydratase activity"/>
    <property type="evidence" value="ECO:0007669"/>
    <property type="project" value="InterPro"/>
</dbReference>
<name>A0A0G1PHM4_9BACT</name>
<evidence type="ECO:0000313" key="2">
    <source>
        <dbReference type="Proteomes" id="UP000034705"/>
    </source>
</evidence>
<evidence type="ECO:0000313" key="1">
    <source>
        <dbReference type="EMBL" id="KKU32279.1"/>
    </source>
</evidence>
<evidence type="ECO:0008006" key="3">
    <source>
        <dbReference type="Google" id="ProtNLM"/>
    </source>
</evidence>